<keyword evidence="2" id="KW-0238">DNA-binding</keyword>
<feature type="region of interest" description="Disordered" evidence="5">
    <location>
        <begin position="138"/>
        <end position="261"/>
    </location>
</feature>
<dbReference type="Proteomes" id="UP001497623">
    <property type="component" value="Unassembled WGS sequence"/>
</dbReference>
<dbReference type="GO" id="GO:0000978">
    <property type="term" value="F:RNA polymerase II cis-regulatory region sequence-specific DNA binding"/>
    <property type="evidence" value="ECO:0007669"/>
    <property type="project" value="TreeGrafter"/>
</dbReference>
<gene>
    <name evidence="7" type="ORF">MNOR_LOCUS32436</name>
</gene>
<evidence type="ECO:0000256" key="2">
    <source>
        <dbReference type="ARBA" id="ARBA00023125"/>
    </source>
</evidence>
<dbReference type="InterPro" id="IPR004827">
    <property type="entry name" value="bZIP"/>
</dbReference>
<feature type="domain" description="BZIP" evidence="6">
    <location>
        <begin position="319"/>
        <end position="382"/>
    </location>
</feature>
<feature type="compositionally biased region" description="Basic and acidic residues" evidence="5">
    <location>
        <begin position="244"/>
        <end position="257"/>
    </location>
</feature>
<feature type="compositionally biased region" description="Acidic residues" evidence="5">
    <location>
        <begin position="202"/>
        <end position="213"/>
    </location>
</feature>
<keyword evidence="4" id="KW-0175">Coiled coil</keyword>
<dbReference type="PANTHER" id="PTHR23351:SF24">
    <property type="entry name" value="ACTIVATING TRANSCRIPTION FACTOR 3-RELATED"/>
    <property type="match status" value="1"/>
</dbReference>
<feature type="region of interest" description="Disordered" evidence="5">
    <location>
        <begin position="40"/>
        <end position="75"/>
    </location>
</feature>
<dbReference type="InterPro" id="IPR046347">
    <property type="entry name" value="bZIP_sf"/>
</dbReference>
<keyword evidence="1" id="KW-0805">Transcription regulation</keyword>
<dbReference type="GO" id="GO:0000981">
    <property type="term" value="F:DNA-binding transcription factor activity, RNA polymerase II-specific"/>
    <property type="evidence" value="ECO:0007669"/>
    <property type="project" value="TreeGrafter"/>
</dbReference>
<dbReference type="AlphaFoldDB" id="A0AAV2S2Q5"/>
<keyword evidence="8" id="KW-1185">Reference proteome</keyword>
<dbReference type="InterPro" id="IPR000837">
    <property type="entry name" value="AP-1"/>
</dbReference>
<dbReference type="SMART" id="SM00338">
    <property type="entry name" value="BRLZ"/>
    <property type="match status" value="1"/>
</dbReference>
<comment type="caution">
    <text evidence="7">The sequence shown here is derived from an EMBL/GenBank/DDBJ whole genome shotgun (WGS) entry which is preliminary data.</text>
</comment>
<sequence length="481" mass="54677">KLYKAPETLEVEEEKIKESVHDKIKESLHDKMIIDKEPELYSMSEEDFEDKDGDKDKTNFKAHSANGPLSSSRKAKYNDDLNKDIFVEETSQEVAQSMEEYISTAEIVKDTAGGCEEIIELKDIQNIKNVTDKKILKESENRKKKDKVQSSTSFLGEEEISDEDNTLDRMDAQTSDKEENEEEISDEDNTLDRMDAQTSDKEENEEEISDEDNTLDRMDAKTSDKEENEEHVQDGEDFDVTEDIESREPDNEAESSHVGEPLLTPEGLQQLLKKLSFPFLNQLAVNPLTAGHHLQLMTLSAMRAALAQEGKSKIPANLEIKRLWRRHKNKEAAAKSRKRRNDQILKLQTEADELENNNSSLHQEMIFLQQQRDELELMLGSHKGHCNLNKVVTPSHTTKSENTSSESKSTNISFKLSNVGASTSNTETVNVSVSADPASELQYKDDIKSHSYSVNMETKQSHNIVESSSVEDFIFELRNKL</sequence>
<protein>
    <recommendedName>
        <fullName evidence="6">BZIP domain-containing protein</fullName>
    </recommendedName>
</protein>
<evidence type="ECO:0000256" key="1">
    <source>
        <dbReference type="ARBA" id="ARBA00023015"/>
    </source>
</evidence>
<evidence type="ECO:0000313" key="8">
    <source>
        <dbReference type="Proteomes" id="UP001497623"/>
    </source>
</evidence>
<proteinExistence type="predicted"/>
<dbReference type="PROSITE" id="PS50217">
    <property type="entry name" value="BZIP"/>
    <property type="match status" value="1"/>
</dbReference>
<organism evidence="7 8">
    <name type="scientific">Meganyctiphanes norvegica</name>
    <name type="common">Northern krill</name>
    <name type="synonym">Thysanopoda norvegica</name>
    <dbReference type="NCBI Taxonomy" id="48144"/>
    <lineage>
        <taxon>Eukaryota</taxon>
        <taxon>Metazoa</taxon>
        <taxon>Ecdysozoa</taxon>
        <taxon>Arthropoda</taxon>
        <taxon>Crustacea</taxon>
        <taxon>Multicrustacea</taxon>
        <taxon>Malacostraca</taxon>
        <taxon>Eumalacostraca</taxon>
        <taxon>Eucarida</taxon>
        <taxon>Euphausiacea</taxon>
        <taxon>Euphausiidae</taxon>
        <taxon>Meganyctiphanes</taxon>
    </lineage>
</organism>
<feature type="compositionally biased region" description="Basic and acidic residues" evidence="5">
    <location>
        <begin position="166"/>
        <end position="177"/>
    </location>
</feature>
<evidence type="ECO:0000256" key="3">
    <source>
        <dbReference type="ARBA" id="ARBA00023163"/>
    </source>
</evidence>
<feature type="region of interest" description="Disordered" evidence="5">
    <location>
        <begin position="389"/>
        <end position="409"/>
    </location>
</feature>
<feature type="compositionally biased region" description="Acidic residues" evidence="5">
    <location>
        <begin position="156"/>
        <end position="165"/>
    </location>
</feature>
<feature type="compositionally biased region" description="Basic and acidic residues" evidence="5">
    <location>
        <begin position="214"/>
        <end position="234"/>
    </location>
</feature>
<dbReference type="SUPFAM" id="SSF57959">
    <property type="entry name" value="Leucine zipper domain"/>
    <property type="match status" value="1"/>
</dbReference>
<reference evidence="7 8" key="1">
    <citation type="submission" date="2024-05" db="EMBL/GenBank/DDBJ databases">
        <authorList>
            <person name="Wallberg A."/>
        </authorList>
    </citation>
    <scope>NUCLEOTIDE SEQUENCE [LARGE SCALE GENOMIC DNA]</scope>
</reference>
<feature type="non-terminal residue" evidence="7">
    <location>
        <position position="1"/>
    </location>
</feature>
<name>A0AAV2S2Q5_MEGNR</name>
<accession>A0AAV2S2Q5</accession>
<feature type="coiled-coil region" evidence="4">
    <location>
        <begin position="337"/>
        <end position="378"/>
    </location>
</feature>
<dbReference type="GO" id="GO:0005634">
    <property type="term" value="C:nucleus"/>
    <property type="evidence" value="ECO:0007669"/>
    <property type="project" value="TreeGrafter"/>
</dbReference>
<evidence type="ECO:0000256" key="4">
    <source>
        <dbReference type="SAM" id="Coils"/>
    </source>
</evidence>
<feature type="compositionally biased region" description="Basic and acidic residues" evidence="5">
    <location>
        <begin position="190"/>
        <end position="201"/>
    </location>
</feature>
<evidence type="ECO:0000256" key="5">
    <source>
        <dbReference type="SAM" id="MobiDB-lite"/>
    </source>
</evidence>
<keyword evidence="3" id="KW-0804">Transcription</keyword>
<dbReference type="PANTHER" id="PTHR23351">
    <property type="entry name" value="FOS TRANSCRIPTION FACTOR-RELATED"/>
    <property type="match status" value="1"/>
</dbReference>
<dbReference type="EMBL" id="CAXKWB010044142">
    <property type="protein sequence ID" value="CAL4160451.1"/>
    <property type="molecule type" value="Genomic_DNA"/>
</dbReference>
<dbReference type="Gene3D" id="1.20.5.170">
    <property type="match status" value="1"/>
</dbReference>
<evidence type="ECO:0000259" key="6">
    <source>
        <dbReference type="PROSITE" id="PS50217"/>
    </source>
</evidence>
<feature type="compositionally biased region" description="Acidic residues" evidence="5">
    <location>
        <begin position="178"/>
        <end position="189"/>
    </location>
</feature>
<dbReference type="PROSITE" id="PS00036">
    <property type="entry name" value="BZIP_BASIC"/>
    <property type="match status" value="1"/>
</dbReference>
<dbReference type="Pfam" id="PF00170">
    <property type="entry name" value="bZIP_1"/>
    <property type="match status" value="1"/>
</dbReference>
<feature type="compositionally biased region" description="Low complexity" evidence="5">
    <location>
        <begin position="400"/>
        <end position="409"/>
    </location>
</feature>
<evidence type="ECO:0000313" key="7">
    <source>
        <dbReference type="EMBL" id="CAL4160451.1"/>
    </source>
</evidence>